<dbReference type="GO" id="GO:0043709">
    <property type="term" value="P:cell adhesion involved in single-species biofilm formation"/>
    <property type="evidence" value="ECO:0007669"/>
    <property type="project" value="TreeGrafter"/>
</dbReference>
<evidence type="ECO:0000256" key="1">
    <source>
        <dbReference type="SAM" id="Coils"/>
    </source>
</evidence>
<keyword evidence="1" id="KW-0175">Coiled coil</keyword>
<dbReference type="RefSeq" id="WP_307903888.1">
    <property type="nucleotide sequence ID" value="NZ_AP027059.1"/>
</dbReference>
<reference evidence="4 5" key="1">
    <citation type="submission" date="2022-11" db="EMBL/GenBank/DDBJ databases">
        <title>Haliovirga abyssi gen. nov., sp. nov., a mesophilic fermentative bacterium isolated from the Iheya North hydrothermal field and the proposal of Haliovirgaceae fam. nov.</title>
        <authorList>
            <person name="Miyazaki U."/>
            <person name="Tame A."/>
            <person name="Miyazaki J."/>
            <person name="Takai K."/>
            <person name="Sawayama S."/>
            <person name="Kitajima M."/>
            <person name="Okamoto A."/>
            <person name="Nakagawa S."/>
        </authorList>
    </citation>
    <scope>NUCLEOTIDE SEQUENCE [LARGE SCALE GENOMIC DNA]</scope>
    <source>
        <strain evidence="4 5">IC12</strain>
    </source>
</reference>
<keyword evidence="2" id="KW-1133">Transmembrane helix</keyword>
<dbReference type="InterPro" id="IPR000160">
    <property type="entry name" value="GGDEF_dom"/>
</dbReference>
<dbReference type="Gene3D" id="3.30.70.270">
    <property type="match status" value="1"/>
</dbReference>
<dbReference type="PANTHER" id="PTHR45138:SF9">
    <property type="entry name" value="DIGUANYLATE CYCLASE DGCM-RELATED"/>
    <property type="match status" value="1"/>
</dbReference>
<gene>
    <name evidence="4" type="ORF">HLVA_16120</name>
</gene>
<feature type="coiled-coil region" evidence="1">
    <location>
        <begin position="439"/>
        <end position="469"/>
    </location>
</feature>
<dbReference type="PROSITE" id="PS50887">
    <property type="entry name" value="GGDEF"/>
    <property type="match status" value="1"/>
</dbReference>
<keyword evidence="5" id="KW-1185">Reference proteome</keyword>
<feature type="domain" description="GGDEF" evidence="3">
    <location>
        <begin position="379"/>
        <end position="515"/>
    </location>
</feature>
<feature type="transmembrane region" description="Helical" evidence="2">
    <location>
        <begin position="12"/>
        <end position="37"/>
    </location>
</feature>
<evidence type="ECO:0000259" key="3">
    <source>
        <dbReference type="PROSITE" id="PS50887"/>
    </source>
</evidence>
<dbReference type="GO" id="GO:0005886">
    <property type="term" value="C:plasma membrane"/>
    <property type="evidence" value="ECO:0007669"/>
    <property type="project" value="TreeGrafter"/>
</dbReference>
<dbReference type="KEGG" id="haby:HLVA_16120"/>
<dbReference type="GO" id="GO:1902201">
    <property type="term" value="P:negative regulation of bacterial-type flagellum-dependent cell motility"/>
    <property type="evidence" value="ECO:0007669"/>
    <property type="project" value="TreeGrafter"/>
</dbReference>
<proteinExistence type="predicted"/>
<dbReference type="InterPro" id="IPR043128">
    <property type="entry name" value="Rev_trsase/Diguanyl_cyclase"/>
</dbReference>
<dbReference type="InterPro" id="IPR029787">
    <property type="entry name" value="Nucleotide_cyclase"/>
</dbReference>
<accession>A0AAU9DR73</accession>
<dbReference type="Gene3D" id="6.10.340.10">
    <property type="match status" value="1"/>
</dbReference>
<dbReference type="AlphaFoldDB" id="A0AAU9DR73"/>
<sequence length="515" mass="60897">MKLKDKIFRYVIFTDIIITTVILIITSLILFNFFTYFKTEEIYLNNGNFKNYLSANISEIDNFMNMIANTNDVVFLFDKNKLISKYASESLKKELMKEISKKKIISEIEIINNNGESIHLGEKNKFKIGETLFIYKNSNINIIILKKLDSYENKKLIVVLKLSKIFENYLKNNNRMDINLITYIGDNIFVTKNNKTKTIKKEELKKYFKVENSKFNIKKLKNISFYITESKDIIYKHIFNFIVIFIILLIIIIFLLYLLSNKISKNTTNSIINMIKSVEAYDSTNFVPIEIKNNYEDEIKLLTLKFNNMGKDLSKYIHNLEEIVSERTKKLELQKKELKILNNKLKKNSITDELTGLNNRRYFDDRFIDDFKMSSREGFYLHFSIIDIDHFKNINDTYGHLAGDFCLKKLGKILKENLSRANDKVFRYGGEEFVFYYFSKEKENFLKILEKLRQNVENEDFIYENEEIQFTISIGGASMIPNLECCNTYNKYMKMADDALYKSKETGRNRVTMVL</sequence>
<dbReference type="FunFam" id="3.30.70.270:FF:000001">
    <property type="entry name" value="Diguanylate cyclase domain protein"/>
    <property type="match status" value="1"/>
</dbReference>
<dbReference type="NCBIfam" id="TIGR00254">
    <property type="entry name" value="GGDEF"/>
    <property type="match status" value="1"/>
</dbReference>
<dbReference type="SMART" id="SM00267">
    <property type="entry name" value="GGDEF"/>
    <property type="match status" value="1"/>
</dbReference>
<dbReference type="CDD" id="cd01949">
    <property type="entry name" value="GGDEF"/>
    <property type="match status" value="1"/>
</dbReference>
<feature type="transmembrane region" description="Helical" evidence="2">
    <location>
        <begin position="238"/>
        <end position="259"/>
    </location>
</feature>
<dbReference type="SUPFAM" id="SSF55073">
    <property type="entry name" value="Nucleotide cyclase"/>
    <property type="match status" value="1"/>
</dbReference>
<evidence type="ECO:0000313" key="5">
    <source>
        <dbReference type="Proteomes" id="UP001321582"/>
    </source>
</evidence>
<dbReference type="GO" id="GO:0052621">
    <property type="term" value="F:diguanylate cyclase activity"/>
    <property type="evidence" value="ECO:0007669"/>
    <property type="project" value="TreeGrafter"/>
</dbReference>
<evidence type="ECO:0000313" key="4">
    <source>
        <dbReference type="EMBL" id="BDU51043.1"/>
    </source>
</evidence>
<dbReference type="Proteomes" id="UP001321582">
    <property type="component" value="Chromosome"/>
</dbReference>
<keyword evidence="2" id="KW-0812">Transmembrane</keyword>
<keyword evidence="2" id="KW-0472">Membrane</keyword>
<dbReference type="EMBL" id="AP027059">
    <property type="protein sequence ID" value="BDU51043.1"/>
    <property type="molecule type" value="Genomic_DNA"/>
</dbReference>
<dbReference type="InterPro" id="IPR050469">
    <property type="entry name" value="Diguanylate_Cyclase"/>
</dbReference>
<name>A0AAU9DR73_9FUSO</name>
<evidence type="ECO:0000256" key="2">
    <source>
        <dbReference type="SAM" id="Phobius"/>
    </source>
</evidence>
<organism evidence="4 5">
    <name type="scientific">Haliovirga abyssi</name>
    <dbReference type="NCBI Taxonomy" id="2996794"/>
    <lineage>
        <taxon>Bacteria</taxon>
        <taxon>Fusobacteriati</taxon>
        <taxon>Fusobacteriota</taxon>
        <taxon>Fusobacteriia</taxon>
        <taxon>Fusobacteriales</taxon>
        <taxon>Haliovirgaceae</taxon>
        <taxon>Haliovirga</taxon>
    </lineage>
</organism>
<dbReference type="PANTHER" id="PTHR45138">
    <property type="entry name" value="REGULATORY COMPONENTS OF SENSORY TRANSDUCTION SYSTEM"/>
    <property type="match status" value="1"/>
</dbReference>
<protein>
    <recommendedName>
        <fullName evidence="3">GGDEF domain-containing protein</fullName>
    </recommendedName>
</protein>
<dbReference type="Pfam" id="PF00990">
    <property type="entry name" value="GGDEF"/>
    <property type="match status" value="1"/>
</dbReference>